<dbReference type="InterPro" id="IPR012467">
    <property type="entry name" value="DUF1684"/>
</dbReference>
<sequence>MTITRDTDTFTTDWQRWHAQRVGAAKAAYGLAAVTGTHWIGAEPSDYPGVPGRWSVRDGRVVGTDVVGAPLDLEVGTAWRLGDTDLEVRVLSRGDDVAIRVVDPAAETRSELLDIDAFEPDPAWVVQGRFTAAESDATITVDHADGAVLDDPLAGHIAVVLDGETHSLAAFPVAGGGLQVSFSDATSGSETARFRFVTTAAPDDEGGVSIDFNRSYLPPSTFTAYYLCPMPPEQNRLSVDIRAGEKLPRTTADHA</sequence>
<accession>A0ABQ1V375</accession>
<keyword evidence="2" id="KW-1185">Reference proteome</keyword>
<dbReference type="Proteomes" id="UP000632454">
    <property type="component" value="Unassembled WGS sequence"/>
</dbReference>
<comment type="caution">
    <text evidence="1">The sequence shown here is derived from an EMBL/GenBank/DDBJ whole genome shotgun (WGS) entry which is preliminary data.</text>
</comment>
<protein>
    <recommendedName>
        <fullName evidence="3">DUF1684 domain-containing protein</fullName>
    </recommendedName>
</protein>
<evidence type="ECO:0008006" key="3">
    <source>
        <dbReference type="Google" id="ProtNLM"/>
    </source>
</evidence>
<dbReference type="PANTHER" id="PTHR41913:SF1">
    <property type="entry name" value="DUF1684 DOMAIN-CONTAINING PROTEIN"/>
    <property type="match status" value="1"/>
</dbReference>
<evidence type="ECO:0000313" key="2">
    <source>
        <dbReference type="Proteomes" id="UP000632454"/>
    </source>
</evidence>
<evidence type="ECO:0000313" key="1">
    <source>
        <dbReference type="EMBL" id="GGF36868.1"/>
    </source>
</evidence>
<dbReference type="EMBL" id="BMCS01000002">
    <property type="protein sequence ID" value="GGF36868.1"/>
    <property type="molecule type" value="Genomic_DNA"/>
</dbReference>
<dbReference type="Pfam" id="PF07920">
    <property type="entry name" value="DUF1684"/>
    <property type="match status" value="1"/>
</dbReference>
<organism evidence="1 2">
    <name type="scientific">Williamsia phyllosphaerae</name>
    <dbReference type="NCBI Taxonomy" id="885042"/>
    <lineage>
        <taxon>Bacteria</taxon>
        <taxon>Bacillati</taxon>
        <taxon>Actinomycetota</taxon>
        <taxon>Actinomycetes</taxon>
        <taxon>Mycobacteriales</taxon>
        <taxon>Nocardiaceae</taxon>
        <taxon>Williamsia</taxon>
    </lineage>
</organism>
<reference evidence="2" key="1">
    <citation type="journal article" date="2019" name="Int. J. Syst. Evol. Microbiol.">
        <title>The Global Catalogue of Microorganisms (GCM) 10K type strain sequencing project: providing services to taxonomists for standard genome sequencing and annotation.</title>
        <authorList>
            <consortium name="The Broad Institute Genomics Platform"/>
            <consortium name="The Broad Institute Genome Sequencing Center for Infectious Disease"/>
            <person name="Wu L."/>
            <person name="Ma J."/>
        </authorList>
    </citation>
    <scope>NUCLEOTIDE SEQUENCE [LARGE SCALE GENOMIC DNA]</scope>
    <source>
        <strain evidence="2">CCM 7855</strain>
    </source>
</reference>
<dbReference type="RefSeq" id="WP_188491271.1">
    <property type="nucleotide sequence ID" value="NZ_BMCS01000002.1"/>
</dbReference>
<proteinExistence type="predicted"/>
<dbReference type="PANTHER" id="PTHR41913">
    <property type="entry name" value="DUF1684 DOMAIN-CONTAINING PROTEIN"/>
    <property type="match status" value="1"/>
</dbReference>
<gene>
    <name evidence="1" type="ORF">GCM10007298_35760</name>
</gene>
<name>A0ABQ1V375_9NOCA</name>